<dbReference type="GO" id="GO:0000049">
    <property type="term" value="F:tRNA binding"/>
    <property type="evidence" value="ECO:0007669"/>
    <property type="project" value="TreeGrafter"/>
</dbReference>
<dbReference type="Gene3D" id="3.40.1280.30">
    <property type="match status" value="1"/>
</dbReference>
<dbReference type="GO" id="GO:0032259">
    <property type="term" value="P:methylation"/>
    <property type="evidence" value="ECO:0007669"/>
    <property type="project" value="UniProtKB-KW"/>
</dbReference>
<dbReference type="PANTHER" id="PTHR13563:SF5">
    <property type="entry name" value="TRNA METHYLTRANSFERASE 10 HOMOLOG C"/>
    <property type="match status" value="1"/>
</dbReference>
<proteinExistence type="predicted"/>
<evidence type="ECO:0000256" key="4">
    <source>
        <dbReference type="ARBA" id="ARBA00022691"/>
    </source>
</evidence>
<dbReference type="InterPro" id="IPR025812">
    <property type="entry name" value="Trm10_C_MTase_dom"/>
</dbReference>
<sequence length="430" mass="51056">MRYLNKSIKIHKKLFTQVICDGTAPCSNVHYINVSVWNYTICKRFYCQTVIQNDNILSNSNNQNINEQQKLDEFLSNPDNKKIFQILELEVDVLRHNAEQVPENIKPMHWLELLDISSKSGRKKYLRYLFTNEKSREKKKAKMLQQKTEKQAIKEEEEEEEDTKEIKYGLAYNSMFLRIYRQTMHNYYNSKLIWAMMFEPKIVFDCGYENFMTNIENHNCAKQLTLAFAANRIHDNPMFLYYCNLNEGSLRNYFLRNMPNLLDKDFPAVVTSQSYLDLFPKDQLVYLTPHCKTNLVEYDSDMVYIIGAMVDKSKPQPLSLAKAKKEDIRMARLPIEKYLDWGSGSTKNFTVNQILSIILDLRHTRSWEQAFRHVPVRKLKETREYLLKRKIYLQSKFLEKIKNKEQTDENQALMRSPNATNFTFSVRKKI</sequence>
<accession>E2C0C3</accession>
<keyword evidence="8" id="KW-0496">Mitochondrion</keyword>
<evidence type="ECO:0000256" key="6">
    <source>
        <dbReference type="ARBA" id="ARBA00022946"/>
    </source>
</evidence>
<gene>
    <name evidence="12" type="ORF">EAI_06250</name>
</gene>
<evidence type="ECO:0000313" key="12">
    <source>
        <dbReference type="EMBL" id="EFN78582.1"/>
    </source>
</evidence>
<dbReference type="InParanoid" id="E2C0C3"/>
<keyword evidence="13" id="KW-1185">Reference proteome</keyword>
<dbReference type="GO" id="GO:0008168">
    <property type="term" value="F:methyltransferase activity"/>
    <property type="evidence" value="ECO:0007669"/>
    <property type="project" value="UniProtKB-KW"/>
</dbReference>
<keyword evidence="4" id="KW-0949">S-adenosyl-L-methionine</keyword>
<keyword evidence="5" id="KW-0819">tRNA processing</keyword>
<keyword evidence="2 12" id="KW-0489">Methyltransferase</keyword>
<dbReference type="OrthoDB" id="9976048at2759"/>
<reference evidence="12 13" key="1">
    <citation type="journal article" date="2010" name="Science">
        <title>Genomic comparison of the ants Camponotus floridanus and Harpegnathos saltator.</title>
        <authorList>
            <person name="Bonasio R."/>
            <person name="Zhang G."/>
            <person name="Ye C."/>
            <person name="Mutti N.S."/>
            <person name="Fang X."/>
            <person name="Qin N."/>
            <person name="Donahue G."/>
            <person name="Yang P."/>
            <person name="Li Q."/>
            <person name="Li C."/>
            <person name="Zhang P."/>
            <person name="Huang Z."/>
            <person name="Berger S.L."/>
            <person name="Reinberg D."/>
            <person name="Wang J."/>
            <person name="Liebig J."/>
        </authorList>
    </citation>
    <scope>NUCLEOTIDE SEQUENCE [LARGE SCALE GENOMIC DNA]</scope>
    <source>
        <strain evidence="12 13">R22 G/1</strain>
    </source>
</reference>
<keyword evidence="7 10" id="KW-0175">Coiled coil</keyword>
<dbReference type="PANTHER" id="PTHR13563">
    <property type="entry name" value="TRNA (GUANINE-9-) METHYLTRANSFERASE"/>
    <property type="match status" value="1"/>
</dbReference>
<name>E2C0C3_HARSA</name>
<dbReference type="InterPro" id="IPR028564">
    <property type="entry name" value="MT_TRM10-typ"/>
</dbReference>
<evidence type="ECO:0000256" key="2">
    <source>
        <dbReference type="ARBA" id="ARBA00022603"/>
    </source>
</evidence>
<keyword evidence="6" id="KW-0809">Transit peptide</keyword>
<dbReference type="GO" id="GO:0070131">
    <property type="term" value="P:positive regulation of mitochondrial translation"/>
    <property type="evidence" value="ECO:0007669"/>
    <property type="project" value="TreeGrafter"/>
</dbReference>
<keyword evidence="3 12" id="KW-0808">Transferase</keyword>
<dbReference type="GO" id="GO:0005739">
    <property type="term" value="C:mitochondrion"/>
    <property type="evidence" value="ECO:0007669"/>
    <property type="project" value="UniProtKB-SubCell"/>
</dbReference>
<comment type="subcellular location">
    <subcellularLocation>
        <location evidence="1">Mitochondrion</location>
    </subcellularLocation>
</comment>
<dbReference type="GO" id="GO:0005654">
    <property type="term" value="C:nucleoplasm"/>
    <property type="evidence" value="ECO:0007669"/>
    <property type="project" value="TreeGrafter"/>
</dbReference>
<evidence type="ECO:0000256" key="10">
    <source>
        <dbReference type="SAM" id="Coils"/>
    </source>
</evidence>
<evidence type="ECO:0000313" key="13">
    <source>
        <dbReference type="Proteomes" id="UP000008237"/>
    </source>
</evidence>
<dbReference type="PROSITE" id="PS51675">
    <property type="entry name" value="SAM_MT_TRM10"/>
    <property type="match status" value="1"/>
</dbReference>
<evidence type="ECO:0000256" key="9">
    <source>
        <dbReference type="ARBA" id="ARBA00029803"/>
    </source>
</evidence>
<dbReference type="InterPro" id="IPR038459">
    <property type="entry name" value="MT_TRM10-typ_sf"/>
</dbReference>
<dbReference type="InterPro" id="IPR007356">
    <property type="entry name" value="tRNA_m1G_MeTrfase_euk"/>
</dbReference>
<evidence type="ECO:0000256" key="7">
    <source>
        <dbReference type="ARBA" id="ARBA00023054"/>
    </source>
</evidence>
<dbReference type="GO" id="GO:0097745">
    <property type="term" value="P:mitochondrial tRNA 5'-end processing"/>
    <property type="evidence" value="ECO:0007669"/>
    <property type="project" value="TreeGrafter"/>
</dbReference>
<dbReference type="FunCoup" id="E2C0C3">
    <property type="interactions" value="1264"/>
</dbReference>
<feature type="coiled-coil region" evidence="10">
    <location>
        <begin position="136"/>
        <end position="163"/>
    </location>
</feature>
<evidence type="ECO:0000256" key="5">
    <source>
        <dbReference type="ARBA" id="ARBA00022694"/>
    </source>
</evidence>
<dbReference type="Proteomes" id="UP000008237">
    <property type="component" value="Unassembled WGS sequence"/>
</dbReference>
<dbReference type="STRING" id="610380.E2C0C3"/>
<protein>
    <recommendedName>
        <fullName evidence="9">RNA (guanine-9-)-methyltransferase domain-containing protein 1</fullName>
    </recommendedName>
</protein>
<dbReference type="KEGG" id="hst:105188576"/>
<dbReference type="CDD" id="cd18102">
    <property type="entry name" value="Trm10_MRRP1"/>
    <property type="match status" value="1"/>
</dbReference>
<dbReference type="EMBL" id="GL451770">
    <property type="protein sequence ID" value="EFN78582.1"/>
    <property type="molecule type" value="Genomic_DNA"/>
</dbReference>
<dbReference type="AlphaFoldDB" id="E2C0C3"/>
<feature type="domain" description="SAM-dependent MTase TRM10-type" evidence="11">
    <location>
        <begin position="188"/>
        <end position="381"/>
    </location>
</feature>
<dbReference type="OMA" id="HHWEHVL"/>
<evidence type="ECO:0000256" key="3">
    <source>
        <dbReference type="ARBA" id="ARBA00022679"/>
    </source>
</evidence>
<organism evidence="13">
    <name type="scientific">Harpegnathos saltator</name>
    <name type="common">Jerdon's jumping ant</name>
    <dbReference type="NCBI Taxonomy" id="610380"/>
    <lineage>
        <taxon>Eukaryota</taxon>
        <taxon>Metazoa</taxon>
        <taxon>Ecdysozoa</taxon>
        <taxon>Arthropoda</taxon>
        <taxon>Hexapoda</taxon>
        <taxon>Insecta</taxon>
        <taxon>Pterygota</taxon>
        <taxon>Neoptera</taxon>
        <taxon>Endopterygota</taxon>
        <taxon>Hymenoptera</taxon>
        <taxon>Apocrita</taxon>
        <taxon>Aculeata</taxon>
        <taxon>Formicoidea</taxon>
        <taxon>Formicidae</taxon>
        <taxon>Ponerinae</taxon>
        <taxon>Ponerini</taxon>
        <taxon>Harpegnathos</taxon>
    </lineage>
</organism>
<evidence type="ECO:0000256" key="1">
    <source>
        <dbReference type="ARBA" id="ARBA00004173"/>
    </source>
</evidence>
<evidence type="ECO:0000256" key="8">
    <source>
        <dbReference type="ARBA" id="ARBA00023128"/>
    </source>
</evidence>
<evidence type="ECO:0000259" key="11">
    <source>
        <dbReference type="PROSITE" id="PS51675"/>
    </source>
</evidence>